<gene>
    <name evidence="1" type="ORF">BpHYR1_031941</name>
</gene>
<evidence type="ECO:0000313" key="1">
    <source>
        <dbReference type="EMBL" id="RNA43656.1"/>
    </source>
</evidence>
<dbReference type="Proteomes" id="UP000276133">
    <property type="component" value="Unassembled WGS sequence"/>
</dbReference>
<organism evidence="1 2">
    <name type="scientific">Brachionus plicatilis</name>
    <name type="common">Marine rotifer</name>
    <name type="synonym">Brachionus muelleri</name>
    <dbReference type="NCBI Taxonomy" id="10195"/>
    <lineage>
        <taxon>Eukaryota</taxon>
        <taxon>Metazoa</taxon>
        <taxon>Spiralia</taxon>
        <taxon>Gnathifera</taxon>
        <taxon>Rotifera</taxon>
        <taxon>Eurotatoria</taxon>
        <taxon>Monogononta</taxon>
        <taxon>Pseudotrocha</taxon>
        <taxon>Ploima</taxon>
        <taxon>Brachionidae</taxon>
        <taxon>Brachionus</taxon>
    </lineage>
</organism>
<dbReference type="EMBL" id="REGN01000196">
    <property type="protein sequence ID" value="RNA43656.1"/>
    <property type="molecule type" value="Genomic_DNA"/>
</dbReference>
<accession>A0A3M7T6J5</accession>
<protein>
    <submittedName>
        <fullName evidence="1">Uncharacterized protein</fullName>
    </submittedName>
</protein>
<dbReference type="AlphaFoldDB" id="A0A3M7T6J5"/>
<evidence type="ECO:0000313" key="2">
    <source>
        <dbReference type="Proteomes" id="UP000276133"/>
    </source>
</evidence>
<comment type="caution">
    <text evidence="1">The sequence shown here is derived from an EMBL/GenBank/DDBJ whole genome shotgun (WGS) entry which is preliminary data.</text>
</comment>
<reference evidence="1 2" key="1">
    <citation type="journal article" date="2018" name="Sci. Rep.">
        <title>Genomic signatures of local adaptation to the degree of environmental predictability in rotifers.</title>
        <authorList>
            <person name="Franch-Gras L."/>
            <person name="Hahn C."/>
            <person name="Garcia-Roger E.M."/>
            <person name="Carmona M.J."/>
            <person name="Serra M."/>
            <person name="Gomez A."/>
        </authorList>
    </citation>
    <scope>NUCLEOTIDE SEQUENCE [LARGE SCALE GENOMIC DNA]</scope>
    <source>
        <strain evidence="1">HYR1</strain>
    </source>
</reference>
<proteinExistence type="predicted"/>
<name>A0A3M7T6J5_BRAPC</name>
<keyword evidence="2" id="KW-1185">Reference proteome</keyword>
<sequence length="91" mass="10389">MEVWSTDSCSCSFPLFNKFLFFNVNADDSTGTVRSFFIHSTLATVENFEGNQFSLLQFYQQKISLVSIQNICLFGLCYENLLLGAHKQTNK</sequence>